<keyword evidence="4" id="KW-1185">Reference proteome</keyword>
<evidence type="ECO:0000313" key="2">
    <source>
        <dbReference type="EMBL" id="BDQ37098.1"/>
    </source>
</evidence>
<dbReference type="NCBIfam" id="TIGR01764">
    <property type="entry name" value="excise"/>
    <property type="match status" value="1"/>
</dbReference>
<organism evidence="3 4">
    <name type="scientific">Pseudodesulfovibrio nedwellii</name>
    <dbReference type="NCBI Taxonomy" id="2973072"/>
    <lineage>
        <taxon>Bacteria</taxon>
        <taxon>Pseudomonadati</taxon>
        <taxon>Thermodesulfobacteriota</taxon>
        <taxon>Desulfovibrionia</taxon>
        <taxon>Desulfovibrionales</taxon>
        <taxon>Desulfovibrionaceae</taxon>
    </lineage>
</organism>
<dbReference type="EMBL" id="AP026709">
    <property type="protein sequence ID" value="BDQ37272.1"/>
    <property type="molecule type" value="Genomic_DNA"/>
</dbReference>
<name>A0ABN6S230_9BACT</name>
<accession>A0ABN6S230</accession>
<dbReference type="EMBL" id="AP026709">
    <property type="protein sequence ID" value="BDQ37098.1"/>
    <property type="molecule type" value="Genomic_DNA"/>
</dbReference>
<dbReference type="RefSeq" id="WP_353618293.1">
    <property type="nucleotide sequence ID" value="NZ_AP026709.1"/>
</dbReference>
<proteinExistence type="predicted"/>
<dbReference type="SUPFAM" id="SSF46955">
    <property type="entry name" value="Putative DNA-binding domain"/>
    <property type="match status" value="1"/>
</dbReference>
<dbReference type="Proteomes" id="UP001317742">
    <property type="component" value="Chromosome"/>
</dbReference>
<feature type="domain" description="Helix-turn-helix" evidence="1">
    <location>
        <begin position="13"/>
        <end position="62"/>
    </location>
</feature>
<dbReference type="InterPro" id="IPR009061">
    <property type="entry name" value="DNA-bd_dom_put_sf"/>
</dbReference>
<dbReference type="InterPro" id="IPR041657">
    <property type="entry name" value="HTH_17"/>
</dbReference>
<reference evidence="3 4" key="1">
    <citation type="submission" date="2022-08" db="EMBL/GenBank/DDBJ databases">
        <title>Genome Sequence of the sulphate-reducing bacterium, Pseudodesulfovibrio sp. SYK.</title>
        <authorList>
            <person name="Kondo R."/>
            <person name="Kataoka T."/>
        </authorList>
    </citation>
    <scope>NUCLEOTIDE SEQUENCE [LARGE SCALE GENOMIC DNA]</scope>
    <source>
        <strain evidence="3 4">SYK</strain>
    </source>
</reference>
<dbReference type="Pfam" id="PF12728">
    <property type="entry name" value="HTH_17"/>
    <property type="match status" value="1"/>
</dbReference>
<protein>
    <recommendedName>
        <fullName evidence="1">Helix-turn-helix domain-containing protein</fullName>
    </recommendedName>
</protein>
<sequence>MQYQNNQALLPNLFTIQDAATFLRVHRSTISRIISTGDLPCIRVRSRKLIREQDLLAFIDSQIGIETGGSSQEY</sequence>
<dbReference type="InterPro" id="IPR010093">
    <property type="entry name" value="SinI_DNA-bd"/>
</dbReference>
<evidence type="ECO:0000313" key="4">
    <source>
        <dbReference type="Proteomes" id="UP001317742"/>
    </source>
</evidence>
<evidence type="ECO:0000313" key="3">
    <source>
        <dbReference type="EMBL" id="BDQ37272.1"/>
    </source>
</evidence>
<gene>
    <name evidence="2" type="ORF">SYK_14580</name>
    <name evidence="3" type="ORF">SYK_16320</name>
</gene>
<evidence type="ECO:0000259" key="1">
    <source>
        <dbReference type="Pfam" id="PF12728"/>
    </source>
</evidence>